<accession>A0A3P7W524</accession>
<proteinExistence type="predicted"/>
<dbReference type="EMBL" id="UZAG01023230">
    <property type="protein sequence ID" value="VDO56110.1"/>
    <property type="molecule type" value="Genomic_DNA"/>
</dbReference>
<protein>
    <submittedName>
        <fullName evidence="1">Uncharacterized protein</fullName>
    </submittedName>
</protein>
<dbReference type="AlphaFoldDB" id="A0A3P7W524"/>
<keyword evidence="2" id="KW-1185">Reference proteome</keyword>
<evidence type="ECO:0000313" key="2">
    <source>
        <dbReference type="Proteomes" id="UP000280834"/>
    </source>
</evidence>
<dbReference type="Proteomes" id="UP000280834">
    <property type="component" value="Unassembled WGS sequence"/>
</dbReference>
<sequence length="78" mass="8377">MPKEKPEDCVVVVIAEDVVVFPKENNGFAAPCVPAVVPLVVVDVDPKDAKKIAALSTTSQIGFCFLDIGSGFVFYLYD</sequence>
<reference evidence="1 2" key="1">
    <citation type="submission" date="2018-11" db="EMBL/GenBank/DDBJ databases">
        <authorList>
            <consortium name="Pathogen Informatics"/>
        </authorList>
    </citation>
    <scope>NUCLEOTIDE SEQUENCE [LARGE SCALE GENOMIC DNA]</scope>
</reference>
<organism evidence="1 2">
    <name type="scientific">Brugia timori</name>
    <dbReference type="NCBI Taxonomy" id="42155"/>
    <lineage>
        <taxon>Eukaryota</taxon>
        <taxon>Metazoa</taxon>
        <taxon>Ecdysozoa</taxon>
        <taxon>Nematoda</taxon>
        <taxon>Chromadorea</taxon>
        <taxon>Rhabditida</taxon>
        <taxon>Spirurina</taxon>
        <taxon>Spiruromorpha</taxon>
        <taxon>Filarioidea</taxon>
        <taxon>Onchocercidae</taxon>
        <taxon>Brugia</taxon>
    </lineage>
</organism>
<evidence type="ECO:0000313" key="1">
    <source>
        <dbReference type="EMBL" id="VDO56110.1"/>
    </source>
</evidence>
<gene>
    <name evidence="1" type="ORF">BTMF_LOCUS15844</name>
</gene>
<name>A0A3P7W524_9BILA</name>